<dbReference type="Pfam" id="PF12679">
    <property type="entry name" value="ABC2_membrane_2"/>
    <property type="match status" value="1"/>
</dbReference>
<feature type="transmembrane region" description="Helical" evidence="1">
    <location>
        <begin position="60"/>
        <end position="79"/>
    </location>
</feature>
<gene>
    <name evidence="3" type="ORF">DWZ68_10770</name>
</gene>
<feature type="transmembrane region" description="Helical" evidence="1">
    <location>
        <begin position="146"/>
        <end position="169"/>
    </location>
</feature>
<evidence type="ECO:0000313" key="4">
    <source>
        <dbReference type="Proteomes" id="UP000286038"/>
    </source>
</evidence>
<accession>A0A415QH94</accession>
<sequence length="779" mass="89002">MMKLIYRIAKAELRMLFCSPVAWFLLVIFTLQTALFFTGRYEWFMKGNEYGSGRTMMTSMALFANGIWGIVQNYLYYYIPLLTMGLISRELSSGSIKLLYSSPIRNSQIILGKFLSMVMYAAIMCGILLLYVVYAAFTVENFELPVVLVGLLGLFLLTCTYVAVGLFVSSLTSYQFVAAIGTFIILMLLSMVGGWWQEYDIIRDVTYWLSINGRASTFIMGMLCSEDVLYFPIVTALFLFLTVVRLNAVRQKVRWQVSFGRYVAVILIACTLGYFSSRPKLMGYYDASSTKWNTLTPHSQEIVSKLDGGLTITAYVNILGPNYAMFSFPDFIQRNREQFKLYERFKPEMKLKVVYYYDTITLADGAAGENFAARLASRNETVHKAAKKMCELFQLDSVRRVLSPEKVRELTDLEGERTFAWELVRESGERTWLRTYDDPMNPFPGEAEISAAMKRMTLDVPKVGFVEGYGMRSIYDTRPRGYHFFAYKKDFRQALVNQGFETVEIDLEQGISEDVNILTIADMREPFTENEEQVLAEYIARGGNLYILGEPRRREVMNPLLNKYFGVELLEGTLVQYRLEWLQPDILNCMITPMARELSYYFGLASGVMLPTAAGLEQVADRGFKVIPVLVSDTLNIQRSEQRSYAVWNEMGSLDYVEERLTIDLSKGEVAKDYCTGMALTRMVNGKEQRIMILGDADCISNGEITEGRSQTNFIMDLGTFHWLSNNELPVDVRRPGTKDSRVDIGRAGYYVMNWGFKWIIPLLLAGAGIVLWIRRRSK</sequence>
<feature type="transmembrane region" description="Helical" evidence="1">
    <location>
        <begin position="259"/>
        <end position="276"/>
    </location>
</feature>
<dbReference type="Proteomes" id="UP000286038">
    <property type="component" value="Unassembled WGS sequence"/>
</dbReference>
<feature type="transmembrane region" description="Helical" evidence="1">
    <location>
        <begin position="755"/>
        <end position="774"/>
    </location>
</feature>
<dbReference type="PANTHER" id="PTHR43471">
    <property type="entry name" value="ABC TRANSPORTER PERMEASE"/>
    <property type="match status" value="1"/>
</dbReference>
<dbReference type="AlphaFoldDB" id="A0A415QH94"/>
<comment type="caution">
    <text evidence="3">The sequence shown here is derived from an EMBL/GenBank/DDBJ whole genome shotgun (WGS) entry which is preliminary data.</text>
</comment>
<evidence type="ECO:0000259" key="2">
    <source>
        <dbReference type="Pfam" id="PF09822"/>
    </source>
</evidence>
<keyword evidence="1" id="KW-1133">Transmembrane helix</keyword>
<keyword evidence="1" id="KW-0472">Membrane</keyword>
<dbReference type="Pfam" id="PF09822">
    <property type="entry name" value="ABC_transp_aux"/>
    <property type="match status" value="1"/>
</dbReference>
<feature type="domain" description="ABC-type uncharacterised transport system" evidence="2">
    <location>
        <begin position="461"/>
        <end position="553"/>
    </location>
</feature>
<dbReference type="InterPro" id="IPR019196">
    <property type="entry name" value="ABC_transp_unknown"/>
</dbReference>
<dbReference type="EMBL" id="QRPV01000012">
    <property type="protein sequence ID" value="RHM42551.1"/>
    <property type="molecule type" value="Genomic_DNA"/>
</dbReference>
<reference evidence="3 4" key="1">
    <citation type="submission" date="2018-08" db="EMBL/GenBank/DDBJ databases">
        <title>A genome reference for cultivated species of the human gut microbiota.</title>
        <authorList>
            <person name="Zou Y."/>
            <person name="Xue W."/>
            <person name="Luo G."/>
        </authorList>
    </citation>
    <scope>NUCLEOTIDE SEQUENCE [LARGE SCALE GENOMIC DNA]</scope>
    <source>
        <strain evidence="3 4">AF34-33</strain>
    </source>
</reference>
<dbReference type="GO" id="GO:0140359">
    <property type="term" value="F:ABC-type transporter activity"/>
    <property type="evidence" value="ECO:0007669"/>
    <property type="project" value="InterPro"/>
</dbReference>
<feature type="transmembrane region" description="Helical" evidence="1">
    <location>
        <begin position="176"/>
        <end position="196"/>
    </location>
</feature>
<dbReference type="GO" id="GO:0005886">
    <property type="term" value="C:plasma membrane"/>
    <property type="evidence" value="ECO:0007669"/>
    <property type="project" value="UniProtKB-SubCell"/>
</dbReference>
<keyword evidence="1" id="KW-0812">Transmembrane</keyword>
<proteinExistence type="predicted"/>
<evidence type="ECO:0000313" key="3">
    <source>
        <dbReference type="EMBL" id="RHM42551.1"/>
    </source>
</evidence>
<feature type="transmembrane region" description="Helical" evidence="1">
    <location>
        <begin position="114"/>
        <end position="134"/>
    </location>
</feature>
<organism evidence="3 4">
    <name type="scientific">Butyricimonas virosa</name>
    <dbReference type="NCBI Taxonomy" id="544645"/>
    <lineage>
        <taxon>Bacteria</taxon>
        <taxon>Pseudomonadati</taxon>
        <taxon>Bacteroidota</taxon>
        <taxon>Bacteroidia</taxon>
        <taxon>Bacteroidales</taxon>
        <taxon>Odoribacteraceae</taxon>
        <taxon>Butyricimonas</taxon>
    </lineage>
</organism>
<protein>
    <submittedName>
        <fullName evidence="3">ABC transporter</fullName>
    </submittedName>
</protein>
<name>A0A415QH94_9BACT</name>
<evidence type="ECO:0000256" key="1">
    <source>
        <dbReference type="SAM" id="Phobius"/>
    </source>
</evidence>
<feature type="transmembrane region" description="Helical" evidence="1">
    <location>
        <begin position="228"/>
        <end position="247"/>
    </location>
</feature>